<accession>B8CWH2</accession>
<dbReference type="SMART" id="SM00490">
    <property type="entry name" value="HELICc"/>
    <property type="match status" value="1"/>
</dbReference>
<name>B8CWH2_HALOH</name>
<protein>
    <submittedName>
        <fullName evidence="4">Helicase domain protein</fullName>
    </submittedName>
</protein>
<dbReference type="Proteomes" id="UP000000719">
    <property type="component" value="Chromosome"/>
</dbReference>
<keyword evidence="1" id="KW-0378">Hydrolase</keyword>
<dbReference type="CDD" id="cd18793">
    <property type="entry name" value="SF2_C_SNF"/>
    <property type="match status" value="1"/>
</dbReference>
<dbReference type="HOGENOM" id="CLU_006041_1_0_9"/>
<reference evidence="4 5" key="1">
    <citation type="journal article" date="2009" name="PLoS ONE">
        <title>Genome analysis of the anaerobic thermohalophilic bacterium Halothermothrix orenii.</title>
        <authorList>
            <person name="Mavromatis K."/>
            <person name="Ivanova N."/>
            <person name="Anderson I."/>
            <person name="Lykidis A."/>
            <person name="Hooper S.D."/>
            <person name="Sun H."/>
            <person name="Kunin V."/>
            <person name="Lapidus A."/>
            <person name="Hugenholtz P."/>
            <person name="Patel B."/>
            <person name="Kyrpides N.C."/>
        </authorList>
    </citation>
    <scope>NUCLEOTIDE SEQUENCE [LARGE SCALE GENOMIC DNA]</scope>
    <source>
        <strain evidence="5">H 168 / OCM 544 / DSM 9562</strain>
    </source>
</reference>
<evidence type="ECO:0000313" key="4">
    <source>
        <dbReference type="EMBL" id="ACL69641.1"/>
    </source>
</evidence>
<evidence type="ECO:0000259" key="3">
    <source>
        <dbReference type="PROSITE" id="PS51194"/>
    </source>
</evidence>
<dbReference type="GO" id="GO:0005524">
    <property type="term" value="F:ATP binding"/>
    <property type="evidence" value="ECO:0007669"/>
    <property type="project" value="InterPro"/>
</dbReference>
<proteinExistence type="predicted"/>
<keyword evidence="4" id="KW-0347">Helicase</keyword>
<evidence type="ECO:0000313" key="5">
    <source>
        <dbReference type="Proteomes" id="UP000000719"/>
    </source>
</evidence>
<dbReference type="PROSITE" id="PS51192">
    <property type="entry name" value="HELICASE_ATP_BIND_1"/>
    <property type="match status" value="1"/>
</dbReference>
<dbReference type="PANTHER" id="PTHR10799">
    <property type="entry name" value="SNF2/RAD54 HELICASE FAMILY"/>
    <property type="match status" value="1"/>
</dbReference>
<evidence type="ECO:0000256" key="1">
    <source>
        <dbReference type="ARBA" id="ARBA00022801"/>
    </source>
</evidence>
<dbReference type="InterPro" id="IPR014001">
    <property type="entry name" value="Helicase_ATP-bd"/>
</dbReference>
<dbReference type="AlphaFoldDB" id="B8CWH2"/>
<dbReference type="InterPro" id="IPR027417">
    <property type="entry name" value="P-loop_NTPase"/>
</dbReference>
<dbReference type="Pfam" id="PF00271">
    <property type="entry name" value="Helicase_C"/>
    <property type="match status" value="1"/>
</dbReference>
<dbReference type="GO" id="GO:0016787">
    <property type="term" value="F:hydrolase activity"/>
    <property type="evidence" value="ECO:0007669"/>
    <property type="project" value="UniProtKB-KW"/>
</dbReference>
<feature type="domain" description="Helicase ATP-binding" evidence="2">
    <location>
        <begin position="1"/>
        <end position="141"/>
    </location>
</feature>
<sequence>MGLGKTIEAGMILREYMDRGLVKKFLILVPASLGFQWTNEMVNKFKIDDIFFNRKGRGWMYFDHQIASLDKAKRKNHARYLKQIDFDMVIVDEAHRLKNRDTLNWKFVNSLKKKYCLLLTATPIQNNLKELYNLITILYPDLYKDYKDFKDRYVAGKHLVKNSDQLKVDLDKVMIRNSHDDTGLVFPERHIHQVTVELTPEERELYNKVTSYVKDEYNRRRVKKISILNLLTYQRELCSSSFALQRTLARSRDKSPYLRELYGLARNIRTNAKIKEVEKILKGIDGQAIIFTEYRATQEFIAHYLEKRGYKTILFNGALSSSGKEWIKYIFQQKKDVLISTEAGSQGLNLQFCNVIINYDLPWNPMKIEQRIGRVHRLGQTKDVLIYNLATKDTIEEKILNLLYNKINLFKEIIGNMENIIINPRDGKKLEGDIIKVISQAKDDKDLERGFDELTKKFTTRKELSLT</sequence>
<keyword evidence="4" id="KW-0067">ATP-binding</keyword>
<keyword evidence="5" id="KW-1185">Reference proteome</keyword>
<dbReference type="EMBL" id="CP001098">
    <property type="protein sequence ID" value="ACL69641.1"/>
    <property type="molecule type" value="Genomic_DNA"/>
</dbReference>
<dbReference type="Gene3D" id="3.40.50.10810">
    <property type="entry name" value="Tandem AAA-ATPase domain"/>
    <property type="match status" value="1"/>
</dbReference>
<keyword evidence="4" id="KW-0547">Nucleotide-binding</keyword>
<dbReference type="Pfam" id="PF00176">
    <property type="entry name" value="SNF2-rel_dom"/>
    <property type="match status" value="1"/>
</dbReference>
<dbReference type="InterPro" id="IPR038718">
    <property type="entry name" value="SNF2-like_sf"/>
</dbReference>
<evidence type="ECO:0000259" key="2">
    <source>
        <dbReference type="PROSITE" id="PS51192"/>
    </source>
</evidence>
<dbReference type="InterPro" id="IPR001650">
    <property type="entry name" value="Helicase_C-like"/>
</dbReference>
<dbReference type="STRING" id="373903.Hore_08850"/>
<gene>
    <name evidence="4" type="ordered locus">Hore_08850</name>
</gene>
<dbReference type="InterPro" id="IPR000330">
    <property type="entry name" value="SNF2_N"/>
</dbReference>
<dbReference type="PROSITE" id="PS51194">
    <property type="entry name" value="HELICASE_CTER"/>
    <property type="match status" value="1"/>
</dbReference>
<dbReference type="InterPro" id="IPR049730">
    <property type="entry name" value="SNF2/RAD54-like_C"/>
</dbReference>
<organism evidence="4 5">
    <name type="scientific">Halothermothrix orenii (strain H 168 / OCM 544 / DSM 9562)</name>
    <dbReference type="NCBI Taxonomy" id="373903"/>
    <lineage>
        <taxon>Bacteria</taxon>
        <taxon>Bacillati</taxon>
        <taxon>Bacillota</taxon>
        <taxon>Clostridia</taxon>
        <taxon>Halanaerobiales</taxon>
        <taxon>Halothermotrichaceae</taxon>
        <taxon>Halothermothrix</taxon>
    </lineage>
</organism>
<feature type="domain" description="Helicase C-terminal" evidence="3">
    <location>
        <begin position="276"/>
        <end position="428"/>
    </location>
</feature>
<dbReference type="Gene3D" id="3.40.50.300">
    <property type="entry name" value="P-loop containing nucleotide triphosphate hydrolases"/>
    <property type="match status" value="1"/>
</dbReference>
<dbReference type="SMART" id="SM00487">
    <property type="entry name" value="DEXDc"/>
    <property type="match status" value="1"/>
</dbReference>
<dbReference type="SUPFAM" id="SSF52540">
    <property type="entry name" value="P-loop containing nucleoside triphosphate hydrolases"/>
    <property type="match status" value="2"/>
</dbReference>
<dbReference type="eggNOG" id="COG0553">
    <property type="taxonomic scope" value="Bacteria"/>
</dbReference>
<dbReference type="GO" id="GO:0004386">
    <property type="term" value="F:helicase activity"/>
    <property type="evidence" value="ECO:0007669"/>
    <property type="project" value="UniProtKB-KW"/>
</dbReference>
<dbReference type="KEGG" id="hor:Hore_08850"/>